<name>S4UJR3_9GLOM</name>
<keyword evidence="2" id="KW-0496">Mitochondrion</keyword>
<organism evidence="2">
    <name type="scientific">Glomus sp. DAOM 240422</name>
    <dbReference type="NCBI Taxonomy" id="1281822"/>
    <lineage>
        <taxon>Eukaryota</taxon>
        <taxon>Fungi</taxon>
        <taxon>Fungi incertae sedis</taxon>
        <taxon>Mucoromycota</taxon>
        <taxon>Glomeromycotina</taxon>
        <taxon>Glomeromycetes</taxon>
        <taxon>Glomerales</taxon>
        <taxon>Glomeraceae</taxon>
        <taxon>Glomus</taxon>
    </lineage>
</organism>
<proteinExistence type="predicted"/>
<reference evidence="2" key="1">
    <citation type="journal article" date="2013" name="Genome Biol. Evol.">
        <title>Mitochondrial genome rearrangements in Glomus species triggered by homologous recombination between distinct mtDNA haplotypes.</title>
        <authorList>
            <person name="Beaudet D."/>
            <person name="Terrat Y."/>
            <person name="Halary S."/>
            <person name="de la Providencia I.E."/>
            <person name="Hijri M."/>
        </authorList>
    </citation>
    <scope>NUCLEOTIDE SEQUENCE</scope>
</reference>
<geneLocation type="mitochondrion" evidence="2"/>
<feature type="region of interest" description="Disordered" evidence="1">
    <location>
        <begin position="1"/>
        <end position="30"/>
    </location>
</feature>
<accession>S4UJR3</accession>
<dbReference type="EMBL" id="KC164355">
    <property type="protein sequence ID" value="AGJ98077.1"/>
    <property type="molecule type" value="Genomic_DNA"/>
</dbReference>
<dbReference type="AlphaFoldDB" id="S4UJR3"/>
<protein>
    <submittedName>
        <fullName evidence="2">Uncharacterized protein</fullName>
    </submittedName>
</protein>
<gene>
    <name evidence="2" type="primary">orf115</name>
</gene>
<sequence length="115" mass="12983">MNNSGIKLKEVERPTANQIKRNDDADTQGETSLRTISLKSEGNRIIGAEGLIKTFSYYLNYFELNRKINNLINCSINPVNDLSIYRLKGERTLVFYPGNDIQKDLLSVALIACIT</sequence>
<evidence type="ECO:0000256" key="1">
    <source>
        <dbReference type="SAM" id="MobiDB-lite"/>
    </source>
</evidence>
<evidence type="ECO:0000313" key="2">
    <source>
        <dbReference type="EMBL" id="AGJ98077.1"/>
    </source>
</evidence>